<feature type="transmembrane region" description="Helical" evidence="1">
    <location>
        <begin position="122"/>
        <end position="142"/>
    </location>
</feature>
<protein>
    <submittedName>
        <fullName evidence="2">Uncharacterized protein</fullName>
    </submittedName>
</protein>
<comment type="caution">
    <text evidence="2">The sequence shown here is derived from an EMBL/GenBank/DDBJ whole genome shotgun (WGS) entry which is preliminary data.</text>
</comment>
<accession>A0A147J0U4</accession>
<reference evidence="2 3" key="1">
    <citation type="journal article" date="2016" name="Front. Microbiol.">
        <title>Genomic Resource of Rice Seed Associated Bacteria.</title>
        <authorList>
            <person name="Midha S."/>
            <person name="Bansal K."/>
            <person name="Sharma S."/>
            <person name="Kumar N."/>
            <person name="Patil P.P."/>
            <person name="Chaudhry V."/>
            <person name="Patil P.B."/>
        </authorList>
    </citation>
    <scope>NUCLEOTIDE SEQUENCE [LARGE SCALE GENOMIC DNA]</scope>
    <source>
        <strain evidence="2 3">NS355</strain>
    </source>
</reference>
<evidence type="ECO:0000313" key="2">
    <source>
        <dbReference type="EMBL" id="KTW01528.1"/>
    </source>
</evidence>
<name>A0A147J0U4_9SPHN</name>
<dbReference type="Proteomes" id="UP000073923">
    <property type="component" value="Unassembled WGS sequence"/>
</dbReference>
<evidence type="ECO:0000313" key="3">
    <source>
        <dbReference type="Proteomes" id="UP000073923"/>
    </source>
</evidence>
<feature type="transmembrane region" description="Helical" evidence="1">
    <location>
        <begin position="51"/>
        <end position="84"/>
    </location>
</feature>
<feature type="transmembrane region" description="Helical" evidence="1">
    <location>
        <begin position="12"/>
        <end position="39"/>
    </location>
</feature>
<keyword evidence="1" id="KW-0472">Membrane</keyword>
<keyword evidence="1" id="KW-0812">Transmembrane</keyword>
<dbReference type="PATRIC" id="fig|172044.3.peg.1272"/>
<dbReference type="AlphaFoldDB" id="A0A147J0U4"/>
<keyword evidence="1" id="KW-1133">Transmembrane helix</keyword>
<dbReference type="EMBL" id="LDTF01000003">
    <property type="protein sequence ID" value="KTW01528.1"/>
    <property type="molecule type" value="Genomic_DNA"/>
</dbReference>
<feature type="transmembrane region" description="Helical" evidence="1">
    <location>
        <begin position="96"/>
        <end position="116"/>
    </location>
</feature>
<evidence type="ECO:0000256" key="1">
    <source>
        <dbReference type="SAM" id="Phobius"/>
    </source>
</evidence>
<organism evidence="2 3">
    <name type="scientific">Sphingomonas yabuuchiae</name>
    <dbReference type="NCBI Taxonomy" id="172044"/>
    <lineage>
        <taxon>Bacteria</taxon>
        <taxon>Pseudomonadati</taxon>
        <taxon>Pseudomonadota</taxon>
        <taxon>Alphaproteobacteria</taxon>
        <taxon>Sphingomonadales</taxon>
        <taxon>Sphingomonadaceae</taxon>
        <taxon>Sphingomonas</taxon>
    </lineage>
</organism>
<gene>
    <name evidence="2" type="ORF">NS355_00275</name>
</gene>
<sequence>MGDAEAVDGPSVFAACGSAWICGSLTTLPMTFVMVAIFEAPPWGWPSLWEVFGFLMLAVISSCAAAIVSGPFMLIVGFPLAFVASRYLGRSLTGNSIFGGIVGALAGAIAPLSFFMPPGFTTAAYAVPYGAFTGFFVTRMRYG</sequence>
<proteinExistence type="predicted"/>